<feature type="transmembrane region" description="Helical" evidence="6">
    <location>
        <begin position="227"/>
        <end position="249"/>
    </location>
</feature>
<dbReference type="EMBL" id="JBHUOZ010000003">
    <property type="protein sequence ID" value="MFD2920971.1"/>
    <property type="molecule type" value="Genomic_DNA"/>
</dbReference>
<feature type="transmembrane region" description="Helical" evidence="6">
    <location>
        <begin position="41"/>
        <end position="61"/>
    </location>
</feature>
<evidence type="ECO:0000256" key="6">
    <source>
        <dbReference type="SAM" id="Phobius"/>
    </source>
</evidence>
<sequence>MSTKNTQASPAMVILAFAILYIVWGSTYFFIQVAIHDIPPFIMGFLRFIASGLILASWCFYQREQFWNKRNIRIAAVTGFLLLFIGTGAVIYAEKIIPSSLAAVLVSSSPLWFVILDKPQWKTNFNSKETIIGLVIGFIGVLLLFGDQFSNMNLSGSNGPIIAALLALVIGTISWAGGSLYSKYNAGGSALVNSSWQMLAAAFAFFICSLFTNEWQNFEWQAVPTKAWMAVLYLVFFGSIIAYSAYVWLLSVRPVTQVSTYGYVNPVVAVLLGVFFAHEKITWMQVLGLSIILTSVLLINLAKYRKQKQVTATGN</sequence>
<keyword evidence="3 6" id="KW-0812">Transmembrane</keyword>
<reference evidence="9" key="1">
    <citation type="journal article" date="2019" name="Int. J. Syst. Evol. Microbiol.">
        <title>The Global Catalogue of Microorganisms (GCM) 10K type strain sequencing project: providing services to taxonomists for standard genome sequencing and annotation.</title>
        <authorList>
            <consortium name="The Broad Institute Genomics Platform"/>
            <consortium name="The Broad Institute Genome Sequencing Center for Infectious Disease"/>
            <person name="Wu L."/>
            <person name="Ma J."/>
        </authorList>
    </citation>
    <scope>NUCLEOTIDE SEQUENCE [LARGE SCALE GENOMIC DNA]</scope>
    <source>
        <strain evidence="9">KCTC 23299</strain>
    </source>
</reference>
<keyword evidence="9" id="KW-1185">Reference proteome</keyword>
<dbReference type="Proteomes" id="UP001597511">
    <property type="component" value="Unassembled WGS sequence"/>
</dbReference>
<keyword evidence="5 6" id="KW-0472">Membrane</keyword>
<gene>
    <name evidence="8" type="ORF">ACFS6H_14700</name>
</gene>
<dbReference type="PANTHER" id="PTHR32322">
    <property type="entry name" value="INNER MEMBRANE TRANSPORTER"/>
    <property type="match status" value="1"/>
</dbReference>
<name>A0ABW6A8J8_9BACT</name>
<evidence type="ECO:0000256" key="4">
    <source>
        <dbReference type="ARBA" id="ARBA00022989"/>
    </source>
</evidence>
<evidence type="ECO:0000256" key="5">
    <source>
        <dbReference type="ARBA" id="ARBA00023136"/>
    </source>
</evidence>
<feature type="transmembrane region" description="Helical" evidence="6">
    <location>
        <begin position="99"/>
        <end position="117"/>
    </location>
</feature>
<evidence type="ECO:0000256" key="2">
    <source>
        <dbReference type="ARBA" id="ARBA00007362"/>
    </source>
</evidence>
<dbReference type="Pfam" id="PF00892">
    <property type="entry name" value="EamA"/>
    <property type="match status" value="2"/>
</dbReference>
<feature type="transmembrane region" description="Helical" evidence="6">
    <location>
        <begin position="283"/>
        <end position="302"/>
    </location>
</feature>
<dbReference type="InterPro" id="IPR000620">
    <property type="entry name" value="EamA_dom"/>
</dbReference>
<feature type="transmembrane region" description="Helical" evidence="6">
    <location>
        <begin position="190"/>
        <end position="212"/>
    </location>
</feature>
<feature type="transmembrane region" description="Helical" evidence="6">
    <location>
        <begin position="129"/>
        <end position="146"/>
    </location>
</feature>
<dbReference type="PANTHER" id="PTHR32322:SF2">
    <property type="entry name" value="EAMA DOMAIN-CONTAINING PROTEIN"/>
    <property type="match status" value="1"/>
</dbReference>
<protein>
    <submittedName>
        <fullName evidence="8">EamA family transporter</fullName>
    </submittedName>
</protein>
<feature type="transmembrane region" description="Helical" evidence="6">
    <location>
        <begin position="158"/>
        <end position="178"/>
    </location>
</feature>
<evidence type="ECO:0000313" key="9">
    <source>
        <dbReference type="Proteomes" id="UP001597511"/>
    </source>
</evidence>
<feature type="transmembrane region" description="Helical" evidence="6">
    <location>
        <begin position="73"/>
        <end position="93"/>
    </location>
</feature>
<dbReference type="InterPro" id="IPR037185">
    <property type="entry name" value="EmrE-like"/>
</dbReference>
<accession>A0ABW6A8J8</accession>
<evidence type="ECO:0000256" key="3">
    <source>
        <dbReference type="ARBA" id="ARBA00022692"/>
    </source>
</evidence>
<comment type="caution">
    <text evidence="8">The sequence shown here is derived from an EMBL/GenBank/DDBJ whole genome shotgun (WGS) entry which is preliminary data.</text>
</comment>
<feature type="transmembrane region" description="Helical" evidence="6">
    <location>
        <begin position="12"/>
        <end position="35"/>
    </location>
</feature>
<comment type="subcellular location">
    <subcellularLocation>
        <location evidence="1">Membrane</location>
        <topology evidence="1">Multi-pass membrane protein</topology>
    </subcellularLocation>
</comment>
<feature type="domain" description="EamA" evidence="7">
    <location>
        <begin position="13"/>
        <end position="145"/>
    </location>
</feature>
<dbReference type="SUPFAM" id="SSF103481">
    <property type="entry name" value="Multidrug resistance efflux transporter EmrE"/>
    <property type="match status" value="2"/>
</dbReference>
<dbReference type="RefSeq" id="WP_386100364.1">
    <property type="nucleotide sequence ID" value="NZ_JBHUOZ010000003.1"/>
</dbReference>
<comment type="similarity">
    <text evidence="2">Belongs to the EamA transporter family.</text>
</comment>
<feature type="transmembrane region" description="Helical" evidence="6">
    <location>
        <begin position="261"/>
        <end position="277"/>
    </location>
</feature>
<proteinExistence type="inferred from homology"/>
<evidence type="ECO:0000256" key="1">
    <source>
        <dbReference type="ARBA" id="ARBA00004141"/>
    </source>
</evidence>
<feature type="domain" description="EamA" evidence="7">
    <location>
        <begin position="164"/>
        <end position="300"/>
    </location>
</feature>
<dbReference type="InterPro" id="IPR050638">
    <property type="entry name" value="AA-Vitamin_Transporters"/>
</dbReference>
<evidence type="ECO:0000259" key="7">
    <source>
        <dbReference type="Pfam" id="PF00892"/>
    </source>
</evidence>
<keyword evidence="4 6" id="KW-1133">Transmembrane helix</keyword>
<organism evidence="8 9">
    <name type="scientific">Terrimonas rubra</name>
    <dbReference type="NCBI Taxonomy" id="1035890"/>
    <lineage>
        <taxon>Bacteria</taxon>
        <taxon>Pseudomonadati</taxon>
        <taxon>Bacteroidota</taxon>
        <taxon>Chitinophagia</taxon>
        <taxon>Chitinophagales</taxon>
        <taxon>Chitinophagaceae</taxon>
        <taxon>Terrimonas</taxon>
    </lineage>
</organism>
<evidence type="ECO:0000313" key="8">
    <source>
        <dbReference type="EMBL" id="MFD2920971.1"/>
    </source>
</evidence>